<evidence type="ECO:0000313" key="3">
    <source>
        <dbReference type="EMBL" id="PEV99671.1"/>
    </source>
</evidence>
<comment type="caution">
    <text evidence="4">The sequence shown here is derived from an EMBL/GenBank/DDBJ whole genome shotgun (WGS) entry which is preliminary data.</text>
</comment>
<protein>
    <submittedName>
        <fullName evidence="4">2-isopropylmalate synthase</fullName>
    </submittedName>
</protein>
<dbReference type="EMBL" id="NUYN01000026">
    <property type="protein sequence ID" value="PFN23268.1"/>
    <property type="molecule type" value="Genomic_DNA"/>
</dbReference>
<reference evidence="5 6" key="1">
    <citation type="submission" date="2017-09" db="EMBL/GenBank/DDBJ databases">
        <title>Large-scale bioinformatics analysis of Bacillus genomes uncovers conserved roles of natural products in bacterial physiology.</title>
        <authorList>
            <consortium name="Agbiome Team Llc"/>
            <person name="Bleich R.M."/>
            <person name="Grubbs K.J."/>
            <person name="Santa Maria K.C."/>
            <person name="Allen S.E."/>
            <person name="Farag S."/>
            <person name="Shank E.A."/>
            <person name="Bowers A."/>
        </authorList>
    </citation>
    <scope>NUCLEOTIDE SEQUENCE [LARGE SCALE GENOMIC DNA]</scope>
    <source>
        <strain evidence="3 5">AFS010695</strain>
        <strain evidence="4 6">AFS076905</strain>
    </source>
</reference>
<name>A0A2B1KIF2_BACCE</name>
<feature type="region of interest" description="Disordered" evidence="1">
    <location>
        <begin position="1"/>
        <end position="30"/>
    </location>
</feature>
<evidence type="ECO:0000313" key="6">
    <source>
        <dbReference type="Proteomes" id="UP000225182"/>
    </source>
</evidence>
<dbReference type="OrthoDB" id="2892461at2"/>
<keyword evidence="2" id="KW-1133">Transmembrane helix</keyword>
<dbReference type="Proteomes" id="UP000220635">
    <property type="component" value="Unassembled WGS sequence"/>
</dbReference>
<evidence type="ECO:0000256" key="2">
    <source>
        <dbReference type="SAM" id="Phobius"/>
    </source>
</evidence>
<organism evidence="4 6">
    <name type="scientific">Bacillus cereus</name>
    <dbReference type="NCBI Taxonomy" id="1396"/>
    <lineage>
        <taxon>Bacteria</taxon>
        <taxon>Bacillati</taxon>
        <taxon>Bacillota</taxon>
        <taxon>Bacilli</taxon>
        <taxon>Bacillales</taxon>
        <taxon>Bacillaceae</taxon>
        <taxon>Bacillus</taxon>
        <taxon>Bacillus cereus group</taxon>
    </lineage>
</organism>
<dbReference type="AlphaFoldDB" id="A0A2B1KIF2"/>
<feature type="compositionally biased region" description="Basic and acidic residues" evidence="1">
    <location>
        <begin position="1"/>
        <end position="12"/>
    </location>
</feature>
<proteinExistence type="predicted"/>
<dbReference type="EMBL" id="NTWE01000033">
    <property type="protein sequence ID" value="PEV99671.1"/>
    <property type="molecule type" value="Genomic_DNA"/>
</dbReference>
<dbReference type="RefSeq" id="WP_000343566.1">
    <property type="nucleotide sequence ID" value="NZ_NTWE01000033.1"/>
</dbReference>
<gene>
    <name evidence="3" type="ORF">CN425_18020</name>
    <name evidence="4" type="ORF">COJ50_16650</name>
</gene>
<dbReference type="Proteomes" id="UP000225182">
    <property type="component" value="Unassembled WGS sequence"/>
</dbReference>
<evidence type="ECO:0000313" key="4">
    <source>
        <dbReference type="EMBL" id="PFN23268.1"/>
    </source>
</evidence>
<sequence>MDEKETEKKQSFDEEFAPEISPGYRQDVHKSPKYKNTSFLMGITIFAAVLLVLIIFVYF</sequence>
<feature type="transmembrane region" description="Helical" evidence="2">
    <location>
        <begin position="39"/>
        <end position="58"/>
    </location>
</feature>
<keyword evidence="2" id="KW-0812">Transmembrane</keyword>
<evidence type="ECO:0000313" key="5">
    <source>
        <dbReference type="Proteomes" id="UP000220635"/>
    </source>
</evidence>
<accession>A0A2B1KIF2</accession>
<keyword evidence="2" id="KW-0472">Membrane</keyword>
<evidence type="ECO:0000256" key="1">
    <source>
        <dbReference type="SAM" id="MobiDB-lite"/>
    </source>
</evidence>